<evidence type="ECO:0000256" key="2">
    <source>
        <dbReference type="PROSITE-ProRule" id="PRU00335"/>
    </source>
</evidence>
<dbReference type="InterPro" id="IPR036271">
    <property type="entry name" value="Tet_transcr_reg_TetR-rel_C_sf"/>
</dbReference>
<dbReference type="InterPro" id="IPR001647">
    <property type="entry name" value="HTH_TetR"/>
</dbReference>
<dbReference type="InterPro" id="IPR050109">
    <property type="entry name" value="HTH-type_TetR-like_transc_reg"/>
</dbReference>
<evidence type="ECO:0000259" key="3">
    <source>
        <dbReference type="PROSITE" id="PS50977"/>
    </source>
</evidence>
<dbReference type="Gene3D" id="1.10.357.10">
    <property type="entry name" value="Tetracycline Repressor, domain 2"/>
    <property type="match status" value="1"/>
</dbReference>
<gene>
    <name evidence="4" type="ORF">JOF36_002675</name>
</gene>
<dbReference type="RefSeq" id="WP_210027071.1">
    <property type="nucleotide sequence ID" value="NZ_JAGINU010000001.1"/>
</dbReference>
<dbReference type="PANTHER" id="PTHR30055:SF237">
    <property type="entry name" value="TRANSCRIPTIONAL REPRESSOR MCE3R"/>
    <property type="match status" value="1"/>
</dbReference>
<dbReference type="PROSITE" id="PS50977">
    <property type="entry name" value="HTH_TETR_2"/>
    <property type="match status" value="1"/>
</dbReference>
<feature type="DNA-binding region" description="H-T-H motif" evidence="2">
    <location>
        <begin position="37"/>
        <end position="56"/>
    </location>
</feature>
<dbReference type="InterPro" id="IPR009057">
    <property type="entry name" value="Homeodomain-like_sf"/>
</dbReference>
<dbReference type="Pfam" id="PF00440">
    <property type="entry name" value="TetR_N"/>
    <property type="match status" value="1"/>
</dbReference>
<feature type="domain" description="HTH tetR-type" evidence="3">
    <location>
        <begin position="14"/>
        <end position="74"/>
    </location>
</feature>
<dbReference type="SUPFAM" id="SSF46689">
    <property type="entry name" value="Homeodomain-like"/>
    <property type="match status" value="1"/>
</dbReference>
<proteinExistence type="predicted"/>
<organism evidence="4 5">
    <name type="scientific">Pseudonocardia parietis</name>
    <dbReference type="NCBI Taxonomy" id="570936"/>
    <lineage>
        <taxon>Bacteria</taxon>
        <taxon>Bacillati</taxon>
        <taxon>Actinomycetota</taxon>
        <taxon>Actinomycetes</taxon>
        <taxon>Pseudonocardiales</taxon>
        <taxon>Pseudonocardiaceae</taxon>
        <taxon>Pseudonocardia</taxon>
    </lineage>
</organism>
<sequence length="205" mass="22071">MNTRSSALVAETGRRNEAAILNAAIHAFGTKSFNGASMRDVAKGAGTSLSNLYNYFPSKSKLLAAAMRHANDELQRRVRTAVDQAGDDAPSRLREAVRAHVGFVVDHRVAMVVSTNDVRFLDAEDRDALVVDRDATEATFERIIAQGTTEGSFHTPYADDAARAILGAAGAIAGWYRPDGPLSRGQLAEQYARFALALVEGPLPR</sequence>
<evidence type="ECO:0000256" key="1">
    <source>
        <dbReference type="ARBA" id="ARBA00023125"/>
    </source>
</evidence>
<evidence type="ECO:0000313" key="5">
    <source>
        <dbReference type="Proteomes" id="UP001519295"/>
    </source>
</evidence>
<dbReference type="SUPFAM" id="SSF48498">
    <property type="entry name" value="Tetracyclin repressor-like, C-terminal domain"/>
    <property type="match status" value="1"/>
</dbReference>
<dbReference type="EMBL" id="JAGINU010000001">
    <property type="protein sequence ID" value="MBP2366979.1"/>
    <property type="molecule type" value="Genomic_DNA"/>
</dbReference>
<dbReference type="Proteomes" id="UP001519295">
    <property type="component" value="Unassembled WGS sequence"/>
</dbReference>
<accession>A0ABS4VST9</accession>
<dbReference type="Pfam" id="PF17932">
    <property type="entry name" value="TetR_C_24"/>
    <property type="match status" value="1"/>
</dbReference>
<dbReference type="InterPro" id="IPR041490">
    <property type="entry name" value="KstR2_TetR_C"/>
</dbReference>
<protein>
    <submittedName>
        <fullName evidence="4">AcrR family transcriptional regulator</fullName>
    </submittedName>
</protein>
<comment type="caution">
    <text evidence="4">The sequence shown here is derived from an EMBL/GenBank/DDBJ whole genome shotgun (WGS) entry which is preliminary data.</text>
</comment>
<evidence type="ECO:0000313" key="4">
    <source>
        <dbReference type="EMBL" id="MBP2366979.1"/>
    </source>
</evidence>
<keyword evidence="5" id="KW-1185">Reference proteome</keyword>
<dbReference type="PRINTS" id="PR00455">
    <property type="entry name" value="HTHTETR"/>
</dbReference>
<dbReference type="PANTHER" id="PTHR30055">
    <property type="entry name" value="HTH-TYPE TRANSCRIPTIONAL REGULATOR RUTR"/>
    <property type="match status" value="1"/>
</dbReference>
<name>A0ABS4VST9_9PSEU</name>
<dbReference type="Gene3D" id="1.10.10.60">
    <property type="entry name" value="Homeodomain-like"/>
    <property type="match status" value="1"/>
</dbReference>
<keyword evidence="1 2" id="KW-0238">DNA-binding</keyword>
<reference evidence="4 5" key="1">
    <citation type="submission" date="2021-03" db="EMBL/GenBank/DDBJ databases">
        <title>Sequencing the genomes of 1000 actinobacteria strains.</title>
        <authorList>
            <person name="Klenk H.-P."/>
        </authorList>
    </citation>
    <scope>NUCLEOTIDE SEQUENCE [LARGE SCALE GENOMIC DNA]</scope>
    <source>
        <strain evidence="4 5">DSM 45256</strain>
    </source>
</reference>